<comment type="function">
    <text evidence="10">Cell wall formation. Catalyzes the transfer of a GlcNAc subunit on undecaprenyl-pyrophosphoryl-MurNAc-pentapeptide (lipid intermediate I) to form undecaprenyl-pyrophosphoryl-MurNAc-(pentapeptide)GlcNAc (lipid intermediate II).</text>
</comment>
<dbReference type="NCBIfam" id="TIGR01133">
    <property type="entry name" value="murG"/>
    <property type="match status" value="1"/>
</dbReference>
<evidence type="ECO:0000256" key="7">
    <source>
        <dbReference type="ARBA" id="ARBA00023136"/>
    </source>
</evidence>
<keyword evidence="1 10" id="KW-1003">Cell membrane</keyword>
<evidence type="ECO:0000256" key="2">
    <source>
        <dbReference type="ARBA" id="ARBA00022618"/>
    </source>
</evidence>
<organism evidence="13 14">
    <name type="scientific">Shewanella gelidii</name>
    <dbReference type="NCBI Taxonomy" id="1642821"/>
    <lineage>
        <taxon>Bacteria</taxon>
        <taxon>Pseudomonadati</taxon>
        <taxon>Pseudomonadota</taxon>
        <taxon>Gammaproteobacteria</taxon>
        <taxon>Alteromonadales</taxon>
        <taxon>Shewanellaceae</taxon>
        <taxon>Shewanella</taxon>
    </lineage>
</organism>
<feature type="binding site" evidence="10">
    <location>
        <position position="261"/>
    </location>
    <ligand>
        <name>UDP-N-acetyl-alpha-D-glucosamine</name>
        <dbReference type="ChEBI" id="CHEBI:57705"/>
    </ligand>
</feature>
<evidence type="ECO:0000259" key="12">
    <source>
        <dbReference type="Pfam" id="PF04101"/>
    </source>
</evidence>
<dbReference type="Proteomes" id="UP000613743">
    <property type="component" value="Unassembled WGS sequence"/>
</dbReference>
<keyword evidence="14" id="KW-1185">Reference proteome</keyword>
<evidence type="ECO:0000256" key="5">
    <source>
        <dbReference type="ARBA" id="ARBA00022960"/>
    </source>
</evidence>
<keyword evidence="5 10" id="KW-0133">Cell shape</keyword>
<comment type="pathway">
    <text evidence="10">Cell wall biogenesis; peptidoglycan biosynthesis.</text>
</comment>
<dbReference type="HAMAP" id="MF_00033">
    <property type="entry name" value="MurG"/>
    <property type="match status" value="1"/>
</dbReference>
<reference evidence="13" key="2">
    <citation type="submission" date="2020-09" db="EMBL/GenBank/DDBJ databases">
        <authorList>
            <person name="Sun Q."/>
            <person name="Ohkuma M."/>
        </authorList>
    </citation>
    <scope>NUCLEOTIDE SEQUENCE</scope>
    <source>
        <strain evidence="13">JCM 30804</strain>
    </source>
</reference>
<evidence type="ECO:0000259" key="11">
    <source>
        <dbReference type="Pfam" id="PF03033"/>
    </source>
</evidence>
<dbReference type="EC" id="2.4.1.227" evidence="10"/>
<feature type="binding site" evidence="10">
    <location>
        <position position="179"/>
    </location>
    <ligand>
        <name>UDP-N-acetyl-alpha-D-glucosamine</name>
        <dbReference type="ChEBI" id="CHEBI:57705"/>
    </ligand>
</feature>
<comment type="similarity">
    <text evidence="10">Belongs to the glycosyltransferase 28 family. MurG subfamily.</text>
</comment>
<dbReference type="PANTHER" id="PTHR21015">
    <property type="entry name" value="UDP-N-ACETYLGLUCOSAMINE--N-ACETYLMURAMYL-(PENTAPEPTIDE) PYROPHOSPHORYL-UNDECAPRENOL N-ACETYLGLUCOSAMINE TRANSFERASE 1"/>
    <property type="match status" value="1"/>
</dbReference>
<keyword evidence="4 10" id="KW-0808">Transferase</keyword>
<dbReference type="Pfam" id="PF03033">
    <property type="entry name" value="Glyco_transf_28"/>
    <property type="match status" value="1"/>
</dbReference>
<keyword evidence="8 10" id="KW-0131">Cell cycle</keyword>
<feature type="binding site" evidence="10">
    <location>
        <position position="140"/>
    </location>
    <ligand>
        <name>UDP-N-acetyl-alpha-D-glucosamine</name>
        <dbReference type="ChEBI" id="CHEBI:57705"/>
    </ligand>
</feature>
<dbReference type="SUPFAM" id="SSF53756">
    <property type="entry name" value="UDP-Glycosyltransferase/glycogen phosphorylase"/>
    <property type="match status" value="1"/>
</dbReference>
<feature type="binding site" evidence="10">
    <location>
        <position position="205"/>
    </location>
    <ligand>
        <name>UDP-N-acetyl-alpha-D-glucosamine</name>
        <dbReference type="ChEBI" id="CHEBI:57705"/>
    </ligand>
</feature>
<accession>A0A917NAE1</accession>
<dbReference type="PANTHER" id="PTHR21015:SF22">
    <property type="entry name" value="GLYCOSYLTRANSFERASE"/>
    <property type="match status" value="1"/>
</dbReference>
<evidence type="ECO:0000256" key="10">
    <source>
        <dbReference type="HAMAP-Rule" id="MF_00033"/>
    </source>
</evidence>
<comment type="caution">
    <text evidence="13">The sequence shown here is derived from an EMBL/GenBank/DDBJ whole genome shotgun (WGS) entry which is preliminary data.</text>
</comment>
<comment type="subcellular location">
    <subcellularLocation>
        <location evidence="10">Cell membrane</location>
        <topology evidence="10">Peripheral membrane protein</topology>
        <orientation evidence="10">Cytoplasmic side</orientation>
    </subcellularLocation>
</comment>
<keyword evidence="7 10" id="KW-0472">Membrane</keyword>
<feature type="binding site" evidence="10">
    <location>
        <begin position="28"/>
        <end position="30"/>
    </location>
    <ligand>
        <name>UDP-N-acetyl-alpha-D-glucosamine</name>
        <dbReference type="ChEBI" id="CHEBI:57705"/>
    </ligand>
</feature>
<name>A0A917NAE1_9GAMM</name>
<evidence type="ECO:0000256" key="1">
    <source>
        <dbReference type="ARBA" id="ARBA00022475"/>
    </source>
</evidence>
<protein>
    <recommendedName>
        <fullName evidence="10">UDP-N-acetylglucosamine--N-acetylmuramyl-(pentapeptide) pyrophosphoryl-undecaprenol N-acetylglucosamine transferase</fullName>
        <ecNumber evidence="10">2.4.1.227</ecNumber>
    </recommendedName>
    <alternativeName>
        <fullName evidence="10">Undecaprenyl-PP-MurNAc-pentapeptide-UDPGlcNAc GlcNAc transferase</fullName>
    </alternativeName>
</protein>
<comment type="catalytic activity">
    <reaction evidence="10">
        <text>di-trans,octa-cis-undecaprenyl diphospho-N-acetyl-alpha-D-muramoyl-L-alanyl-D-glutamyl-meso-2,6-diaminopimeloyl-D-alanyl-D-alanine + UDP-N-acetyl-alpha-D-glucosamine = di-trans,octa-cis-undecaprenyl diphospho-[N-acetyl-alpha-D-glucosaminyl-(1-&gt;4)]-N-acetyl-alpha-D-muramoyl-L-alanyl-D-glutamyl-meso-2,6-diaminopimeloyl-D-alanyl-D-alanine + UDP + H(+)</text>
        <dbReference type="Rhea" id="RHEA:31227"/>
        <dbReference type="ChEBI" id="CHEBI:15378"/>
        <dbReference type="ChEBI" id="CHEBI:57705"/>
        <dbReference type="ChEBI" id="CHEBI:58223"/>
        <dbReference type="ChEBI" id="CHEBI:61387"/>
        <dbReference type="ChEBI" id="CHEBI:61388"/>
        <dbReference type="EC" id="2.4.1.227"/>
    </reaction>
</comment>
<evidence type="ECO:0000256" key="4">
    <source>
        <dbReference type="ARBA" id="ARBA00022679"/>
    </source>
</evidence>
<dbReference type="GO" id="GO:0008360">
    <property type="term" value="P:regulation of cell shape"/>
    <property type="evidence" value="ECO:0007669"/>
    <property type="project" value="UniProtKB-KW"/>
</dbReference>
<reference evidence="13" key="1">
    <citation type="journal article" date="2014" name="Int. J. Syst. Evol. Microbiol.">
        <title>Complete genome sequence of Corynebacterium casei LMG S-19264T (=DSM 44701T), isolated from a smear-ripened cheese.</title>
        <authorList>
            <consortium name="US DOE Joint Genome Institute (JGI-PGF)"/>
            <person name="Walter F."/>
            <person name="Albersmeier A."/>
            <person name="Kalinowski J."/>
            <person name="Ruckert C."/>
        </authorList>
    </citation>
    <scope>NUCLEOTIDE SEQUENCE</scope>
    <source>
        <strain evidence="13">JCM 30804</strain>
    </source>
</reference>
<dbReference type="GO" id="GO:0051301">
    <property type="term" value="P:cell division"/>
    <property type="evidence" value="ECO:0007669"/>
    <property type="project" value="UniProtKB-KW"/>
</dbReference>
<sequence>MNNPSQERLNEQQEMASSKRILVMAGGTGGHVFPALAVAKYLSQQGWQVRWLGTAERMEARLVPQHGFDIDFIDIKGVRGNGMLRKLAAPFKILRSILQAKAVIKSFQPDVVLGMGGFASGPGGIAARLAGIPLVLHEQNAVPGMTNRLLAKVASRVLCAFDNTFGDESQAQVVGNPVRHELVALGEEPAQSNDAALKVLVVGGSLGAKVFNDVLPQVLGACSQSKAITVWHQVGKGNLESVKASYQALGQEDKVKVSEFIDDMEAAYKWADVLVCRAGALTVSELAAVAKPSILVPYPHAVDDHQTRNANVLVEAGAAFLLPQATMTADVLAEQLIALATDRQELALMGQKARSVAVLNATQSVATTCQQLAN</sequence>
<evidence type="ECO:0000256" key="3">
    <source>
        <dbReference type="ARBA" id="ARBA00022676"/>
    </source>
</evidence>
<evidence type="ECO:0000256" key="6">
    <source>
        <dbReference type="ARBA" id="ARBA00022984"/>
    </source>
</evidence>
<dbReference type="GO" id="GO:0071555">
    <property type="term" value="P:cell wall organization"/>
    <property type="evidence" value="ECO:0007669"/>
    <property type="project" value="UniProtKB-KW"/>
</dbReference>
<dbReference type="EMBL" id="BMPZ01000004">
    <property type="protein sequence ID" value="GGI83198.1"/>
    <property type="molecule type" value="Genomic_DNA"/>
</dbReference>
<feature type="binding site" evidence="10">
    <location>
        <begin position="280"/>
        <end position="285"/>
    </location>
    <ligand>
        <name>UDP-N-acetyl-alpha-D-glucosamine</name>
        <dbReference type="ChEBI" id="CHEBI:57705"/>
    </ligand>
</feature>
<keyword evidence="6 10" id="KW-0573">Peptidoglycan synthesis</keyword>
<dbReference type="Gene3D" id="3.40.50.2000">
    <property type="entry name" value="Glycogen Phosphorylase B"/>
    <property type="match status" value="2"/>
</dbReference>
<dbReference type="GO" id="GO:0009252">
    <property type="term" value="P:peptidoglycan biosynthetic process"/>
    <property type="evidence" value="ECO:0007669"/>
    <property type="project" value="UniProtKB-UniRule"/>
</dbReference>
<keyword evidence="3 10" id="KW-0328">Glycosyltransferase</keyword>
<gene>
    <name evidence="10 13" type="primary">murG</name>
    <name evidence="13" type="ORF">GCM10009332_20620</name>
</gene>
<proteinExistence type="inferred from homology"/>
<keyword evidence="9 10" id="KW-0961">Cell wall biogenesis/degradation</keyword>
<feature type="domain" description="Glycosyltransferase family 28 N-terminal" evidence="11">
    <location>
        <begin position="21"/>
        <end position="158"/>
    </location>
</feature>
<dbReference type="InterPro" id="IPR007235">
    <property type="entry name" value="Glyco_trans_28_C"/>
</dbReference>
<evidence type="ECO:0000313" key="13">
    <source>
        <dbReference type="EMBL" id="GGI83198.1"/>
    </source>
</evidence>
<dbReference type="AlphaFoldDB" id="A0A917NAE1"/>
<dbReference type="Pfam" id="PF04101">
    <property type="entry name" value="Glyco_tran_28_C"/>
    <property type="match status" value="1"/>
</dbReference>
<evidence type="ECO:0000313" key="14">
    <source>
        <dbReference type="Proteomes" id="UP000613743"/>
    </source>
</evidence>
<keyword evidence="2 10" id="KW-0132">Cell division</keyword>
<feature type="binding site" evidence="10">
    <location>
        <position position="306"/>
    </location>
    <ligand>
        <name>UDP-N-acetyl-alpha-D-glucosamine</name>
        <dbReference type="ChEBI" id="CHEBI:57705"/>
    </ligand>
</feature>
<dbReference type="GO" id="GO:0005975">
    <property type="term" value="P:carbohydrate metabolic process"/>
    <property type="evidence" value="ECO:0007669"/>
    <property type="project" value="InterPro"/>
</dbReference>
<dbReference type="GO" id="GO:0050511">
    <property type="term" value="F:undecaprenyldiphospho-muramoylpentapeptide beta-N-acetylglucosaminyltransferase activity"/>
    <property type="evidence" value="ECO:0007669"/>
    <property type="project" value="UniProtKB-UniRule"/>
</dbReference>
<feature type="domain" description="Glycosyl transferase family 28 C-terminal" evidence="12">
    <location>
        <begin position="199"/>
        <end position="354"/>
    </location>
</feature>
<evidence type="ECO:0000256" key="8">
    <source>
        <dbReference type="ARBA" id="ARBA00023306"/>
    </source>
</evidence>
<dbReference type="GO" id="GO:0005886">
    <property type="term" value="C:plasma membrane"/>
    <property type="evidence" value="ECO:0007669"/>
    <property type="project" value="UniProtKB-SubCell"/>
</dbReference>
<dbReference type="CDD" id="cd03785">
    <property type="entry name" value="GT28_MurG"/>
    <property type="match status" value="1"/>
</dbReference>
<dbReference type="InterPro" id="IPR004276">
    <property type="entry name" value="GlycoTrans_28_N"/>
</dbReference>
<evidence type="ECO:0000256" key="9">
    <source>
        <dbReference type="ARBA" id="ARBA00023316"/>
    </source>
</evidence>
<dbReference type="InterPro" id="IPR006009">
    <property type="entry name" value="GlcNAc_MurG"/>
</dbReference>